<protein>
    <recommendedName>
        <fullName evidence="4">Fatty acid hydroxylase</fullName>
    </recommendedName>
</protein>
<dbReference type="EMBL" id="WTYC01000012">
    <property type="protein sequence ID" value="MXO49506.1"/>
    <property type="molecule type" value="Genomic_DNA"/>
</dbReference>
<dbReference type="OrthoDB" id="9770329at2"/>
<evidence type="ECO:0008006" key="4">
    <source>
        <dbReference type="Google" id="ProtNLM"/>
    </source>
</evidence>
<feature type="transmembrane region" description="Helical" evidence="1">
    <location>
        <begin position="72"/>
        <end position="92"/>
    </location>
</feature>
<organism evidence="2 3">
    <name type="scientific">Qipengyuania vulgaris</name>
    <dbReference type="NCBI Taxonomy" id="291985"/>
    <lineage>
        <taxon>Bacteria</taxon>
        <taxon>Pseudomonadati</taxon>
        <taxon>Pseudomonadota</taxon>
        <taxon>Alphaproteobacteria</taxon>
        <taxon>Sphingomonadales</taxon>
        <taxon>Erythrobacteraceae</taxon>
        <taxon>Qipengyuania</taxon>
    </lineage>
</organism>
<evidence type="ECO:0000313" key="2">
    <source>
        <dbReference type="EMBL" id="MXO49506.1"/>
    </source>
</evidence>
<keyword evidence="1" id="KW-0472">Membrane</keyword>
<dbReference type="Proteomes" id="UP000448199">
    <property type="component" value="Unassembled WGS sequence"/>
</dbReference>
<feature type="transmembrane region" description="Helical" evidence="1">
    <location>
        <begin position="7"/>
        <end position="25"/>
    </location>
</feature>
<keyword evidence="1" id="KW-1133">Transmembrane helix</keyword>
<reference evidence="2 3" key="1">
    <citation type="submission" date="2019-12" db="EMBL/GenBank/DDBJ databases">
        <title>Genomic-based taxomic classification of the family Erythrobacteraceae.</title>
        <authorList>
            <person name="Xu L."/>
        </authorList>
    </citation>
    <scope>NUCLEOTIDE SEQUENCE [LARGE SCALE GENOMIC DNA]</scope>
    <source>
        <strain evidence="2 3">DSM 17792</strain>
    </source>
</reference>
<comment type="caution">
    <text evidence="2">The sequence shown here is derived from an EMBL/GenBank/DDBJ whole genome shotgun (WGS) entry which is preliminary data.</text>
</comment>
<dbReference type="RefSeq" id="WP_160728993.1">
    <property type="nucleotide sequence ID" value="NZ_WTYC01000012.1"/>
</dbReference>
<evidence type="ECO:0000256" key="1">
    <source>
        <dbReference type="SAM" id="Phobius"/>
    </source>
</evidence>
<keyword evidence="1" id="KW-0812">Transmembrane</keyword>
<feature type="transmembrane region" description="Helical" evidence="1">
    <location>
        <begin position="31"/>
        <end position="51"/>
    </location>
</feature>
<proteinExistence type="predicted"/>
<name>A0A844XVB3_9SPHN</name>
<evidence type="ECO:0000313" key="3">
    <source>
        <dbReference type="Proteomes" id="UP000448199"/>
    </source>
</evidence>
<dbReference type="AlphaFoldDB" id="A0A844XVB3"/>
<accession>A0A844XVB3</accession>
<sequence>MVVFRYLYAPLYFFGFVGGATAIVSSDSSPAWLLVLVIAAIGTSLAAEHIAPFENQWNSSHGDGGRDVLHALVNEGSLVAMVLLLPLIASLVPWESAWPTTLPLWADAAIAIVLLDLGITLAHFASHRVSFLWRFHAVHHSVRHMYGFNGLLKVPIR</sequence>
<gene>
    <name evidence="2" type="ORF">GRI69_14745</name>
</gene>
<feature type="transmembrane region" description="Helical" evidence="1">
    <location>
        <begin position="104"/>
        <end position="125"/>
    </location>
</feature>
<keyword evidence="3" id="KW-1185">Reference proteome</keyword>